<evidence type="ECO:0000313" key="2">
    <source>
        <dbReference type="EMBL" id="CDR44109.1"/>
    </source>
</evidence>
<dbReference type="OrthoDB" id="307899at2759"/>
<dbReference type="AlphaFoldDB" id="A0A061B2H0"/>
<feature type="domain" description="Zinc finger CHCC-type" evidence="1">
    <location>
        <begin position="85"/>
        <end position="121"/>
    </location>
</feature>
<name>A0A061B2H0_CYBFA</name>
<dbReference type="InterPro" id="IPR019401">
    <property type="entry name" value="Znf_CHCC"/>
</dbReference>
<gene>
    <name evidence="2" type="ORF">CYFA0S_13e03598g</name>
</gene>
<dbReference type="PANTHER" id="PTHR13156">
    <property type="entry name" value="NADH-UBIQUINONE OXIDOREDUCTASE 13 KD-A SUBUNIT"/>
    <property type="match status" value="1"/>
</dbReference>
<dbReference type="PhylomeDB" id="A0A061B2H0"/>
<dbReference type="Pfam" id="PF10276">
    <property type="entry name" value="zf-CHCC"/>
    <property type="match status" value="1"/>
</dbReference>
<organism evidence="2">
    <name type="scientific">Cyberlindnera fabianii</name>
    <name type="common">Yeast</name>
    <name type="synonym">Hansenula fabianii</name>
    <dbReference type="NCBI Taxonomy" id="36022"/>
    <lineage>
        <taxon>Eukaryota</taxon>
        <taxon>Fungi</taxon>
        <taxon>Dikarya</taxon>
        <taxon>Ascomycota</taxon>
        <taxon>Saccharomycotina</taxon>
        <taxon>Saccharomycetes</taxon>
        <taxon>Phaffomycetales</taxon>
        <taxon>Phaffomycetaceae</taxon>
        <taxon>Cyberlindnera</taxon>
    </lineage>
</organism>
<dbReference type="Gene3D" id="2.60.260.40">
    <property type="entry name" value="q5lls5 like domains"/>
    <property type="match status" value="1"/>
</dbReference>
<dbReference type="EMBL" id="LK052898">
    <property type="protein sequence ID" value="CDR44109.1"/>
    <property type="molecule type" value="Genomic_DNA"/>
</dbReference>
<dbReference type="PANTHER" id="PTHR13156:SF0">
    <property type="entry name" value="NADH DEHYDROGENASE [UBIQUINONE] IRON-SULFUR PROTEIN 6, MITOCHONDRIAL"/>
    <property type="match status" value="1"/>
</dbReference>
<dbReference type="GO" id="GO:0005739">
    <property type="term" value="C:mitochondrion"/>
    <property type="evidence" value="ECO:0007669"/>
    <property type="project" value="GOC"/>
</dbReference>
<dbReference type="GO" id="GO:0006120">
    <property type="term" value="P:mitochondrial electron transport, NADH to ubiquinone"/>
    <property type="evidence" value="ECO:0007669"/>
    <property type="project" value="TreeGrafter"/>
</dbReference>
<accession>A0A061B2H0</accession>
<proteinExistence type="predicted"/>
<reference evidence="2" key="1">
    <citation type="journal article" date="2014" name="Genome Announc.">
        <title>Genome sequence of the yeast Cyberlindnera fabianii (Hansenula fabianii).</title>
        <authorList>
            <person name="Freel K.C."/>
            <person name="Sarilar V."/>
            <person name="Neuveglise C."/>
            <person name="Devillers H."/>
            <person name="Friedrich A."/>
            <person name="Schacherer J."/>
        </authorList>
    </citation>
    <scope>NUCLEOTIDE SEQUENCE</scope>
    <source>
        <strain evidence="2">YJS4271</strain>
    </source>
</reference>
<dbReference type="VEuPathDB" id="FungiDB:BON22_1904"/>
<sequence length="132" mass="14952">MLKRHFTQSFKSLKSSVTTRGQAETLSTVLEQAPNRATPWSSSQAARKDVINHAKFLDRDLSLQPRPYAAIDLIAQQPVRFIDDRIAVCQGNKQHGQGHPKIYINLEPKRAHPCGYCGLRYAMDEYKNDIEG</sequence>
<protein>
    <submittedName>
        <fullName evidence="2">CYFA0S13e03598g1_1</fullName>
    </submittedName>
</protein>
<evidence type="ECO:0000259" key="1">
    <source>
        <dbReference type="Pfam" id="PF10276"/>
    </source>
</evidence>